<dbReference type="EMBL" id="BAABHF010000035">
    <property type="protein sequence ID" value="GAA4504759.1"/>
    <property type="molecule type" value="Genomic_DNA"/>
</dbReference>
<evidence type="ECO:0008006" key="6">
    <source>
        <dbReference type="Google" id="ProtNLM"/>
    </source>
</evidence>
<keyword evidence="5" id="KW-1185">Reference proteome</keyword>
<proteinExistence type="predicted"/>
<organism evidence="4 5">
    <name type="scientific">Actinoallomurus oryzae</name>
    <dbReference type="NCBI Taxonomy" id="502180"/>
    <lineage>
        <taxon>Bacteria</taxon>
        <taxon>Bacillati</taxon>
        <taxon>Actinomycetota</taxon>
        <taxon>Actinomycetes</taxon>
        <taxon>Streptosporangiales</taxon>
        <taxon>Thermomonosporaceae</taxon>
        <taxon>Actinoallomurus</taxon>
    </lineage>
</organism>
<feature type="domain" description="DUF6531" evidence="3">
    <location>
        <begin position="67"/>
        <end position="138"/>
    </location>
</feature>
<dbReference type="InterPro" id="IPR022385">
    <property type="entry name" value="Rhs_assc_core"/>
</dbReference>
<dbReference type="InterPro" id="IPR050708">
    <property type="entry name" value="T6SS_VgrG/RHS"/>
</dbReference>
<dbReference type="InterPro" id="IPR045351">
    <property type="entry name" value="DUF6531"/>
</dbReference>
<evidence type="ECO:0000313" key="5">
    <source>
        <dbReference type="Proteomes" id="UP001500503"/>
    </source>
</evidence>
<dbReference type="NCBIfam" id="TIGR01643">
    <property type="entry name" value="YD_repeat_2x"/>
    <property type="match status" value="13"/>
</dbReference>
<reference evidence="5" key="1">
    <citation type="journal article" date="2019" name="Int. J. Syst. Evol. Microbiol.">
        <title>The Global Catalogue of Microorganisms (GCM) 10K type strain sequencing project: providing services to taxonomists for standard genome sequencing and annotation.</title>
        <authorList>
            <consortium name="The Broad Institute Genomics Platform"/>
            <consortium name="The Broad Institute Genome Sequencing Center for Infectious Disease"/>
            <person name="Wu L."/>
            <person name="Ma J."/>
        </authorList>
    </citation>
    <scope>NUCLEOTIDE SEQUENCE [LARGE SCALE GENOMIC DNA]</scope>
    <source>
        <strain evidence="5">JCM 17933</strain>
    </source>
</reference>
<evidence type="ECO:0000259" key="2">
    <source>
        <dbReference type="Pfam" id="PF03527"/>
    </source>
</evidence>
<dbReference type="Pfam" id="PF20148">
    <property type="entry name" value="DUF6531"/>
    <property type="match status" value="1"/>
</dbReference>
<evidence type="ECO:0000313" key="4">
    <source>
        <dbReference type="EMBL" id="GAA4504759.1"/>
    </source>
</evidence>
<feature type="region of interest" description="Disordered" evidence="1">
    <location>
        <begin position="1110"/>
        <end position="1145"/>
    </location>
</feature>
<dbReference type="Proteomes" id="UP001500503">
    <property type="component" value="Unassembled WGS sequence"/>
</dbReference>
<dbReference type="InterPro" id="IPR031325">
    <property type="entry name" value="RHS_repeat"/>
</dbReference>
<name>A0ABP8QLR5_9ACTN</name>
<accession>A0ABP8QLR5</accession>
<dbReference type="Pfam" id="PF03527">
    <property type="entry name" value="RHS"/>
    <property type="match status" value="1"/>
</dbReference>
<comment type="caution">
    <text evidence="4">The sequence shown here is derived from an EMBL/GenBank/DDBJ whole genome shotgun (WGS) entry which is preliminary data.</text>
</comment>
<dbReference type="InterPro" id="IPR006530">
    <property type="entry name" value="YD"/>
</dbReference>
<dbReference type="PANTHER" id="PTHR32305">
    <property type="match status" value="1"/>
</dbReference>
<protein>
    <recommendedName>
        <fullName evidence="6">RHS repeat-associated core domain-containing protein</fullName>
    </recommendedName>
</protein>
<dbReference type="NCBIfam" id="TIGR03696">
    <property type="entry name" value="Rhs_assc_core"/>
    <property type="match status" value="1"/>
</dbReference>
<dbReference type="Gene3D" id="2.180.10.10">
    <property type="entry name" value="RHS repeat-associated core"/>
    <property type="match status" value="4"/>
</dbReference>
<dbReference type="Pfam" id="PF05593">
    <property type="entry name" value="RHS_repeat"/>
    <property type="match status" value="9"/>
</dbReference>
<feature type="domain" description="RHS protein conserved region" evidence="2">
    <location>
        <begin position="999"/>
        <end position="1027"/>
    </location>
</feature>
<dbReference type="InterPro" id="IPR001826">
    <property type="entry name" value="RHS"/>
</dbReference>
<dbReference type="SUPFAM" id="SSF63829">
    <property type="entry name" value="Calcium-dependent phosphotriesterase"/>
    <property type="match status" value="1"/>
</dbReference>
<dbReference type="PANTHER" id="PTHR32305:SF15">
    <property type="entry name" value="PROTEIN RHSA-RELATED"/>
    <property type="match status" value="1"/>
</dbReference>
<sequence>MEGGIFAKAAGELFRLAEGDAARVVTADAGKAAEKLTLKEGRQTARTAAHDGQNRALEAEARTTTKDPIDVASGEVILRQVDVEFPGVLPLLLERTHLSSYRTGRWFGASWASTLDQHLEVTLDGVYFAAADGMVLAYPPATRAGVRLMPEEGPRRPLTLLADGSYALEDPLTGRTLHFRRAASPRELPLVALTDHNGNRIDVVHDDDGTPAEVRHSGGYRVAVDTARGRVTGLRLLSGPSGETPDDVVLARFGHDEDGRLTEVYGASGAPLRFTYDERGRLTGWADRNGFWYRYDYDELGRGVRGYGSDGFFDARLVYGDGMTVVTDSLGHATTYRFDERGRVVAETDPLGNVTRREWDRHGRLLAETDPLGRTTRYAHDEAGNVIRVTRPDGAQSAVEYDAANLPVLMTEADGSTWHNTYDEHGNLTAVTDPAGAVTRFSYDERGAVTSVVDPTGGRTLIEPDTAGLPVAVTDPAGATTHYRRDAFGRIREMVDPAGGTTQLAWTTEGHLAARTSPSGAIDRWTYDAEGNPVEHVDPMGQVTRTEYGPFDAPTARVGPDGVRLEYSYDTELRLNAVTNPQGLRWRYDRDGAGRVVAETDFDGRVLHYSYDAAGQLLRRVNGAGQAIDLEHDVLGNVVRARSASQETTFGYDRVGRLVHAVNADAELSLRRDPLGRIVAETVNGRVLRSAYDAAGRRTHRLAPSGAESVWQYDAAGRPVALRTGGQTVRFGYDAVGREVQRRIGAGSVLSRAWNADHRLSTQTLWGAPAPGGPARILDHRAYAHRPDGQIAGVLDQRLGERRVELDRAGRVTAVHGHDWAERYSYDSAGNLTDASWPSADHDATGPREYAGTLIRRAGRVTFEHDGQGRVVTRRHRTLSGGQRVWRYTWDAEDRLTRVVTPDGRVWRYRYDPLGRRIAKQLLAPDGHGVLEQTDFTWDGVVLAEQAHHVRGPAAHTTTWDYRPGTFTPLSQTERTLPYEPSSAGDAGQRWYDERFYGIVTDIVGTPTELVDADGAIAWRHRPTLWGVDPAPAPGAVHCPLRFPGQYHDAENGLHYNFSRYYDPSTGRYGTPDPLGLAPAPNPRTYVGNPLRWIDPLGLAPYEPERVYDDSEYGKHGSKARSTSRGVASAAPKDGQAALKRSFDPSPDNEAVFRRYGVDYENQEIVVLDRHRYITDKDDKIIKEIYHGHVPDPSTIPSKILTQLKRMGMIDKKFRVLPPP</sequence>
<evidence type="ECO:0000256" key="1">
    <source>
        <dbReference type="SAM" id="MobiDB-lite"/>
    </source>
</evidence>
<dbReference type="RefSeq" id="WP_345469431.1">
    <property type="nucleotide sequence ID" value="NZ_BAABHF010000035.1"/>
</dbReference>
<evidence type="ECO:0000259" key="3">
    <source>
        <dbReference type="Pfam" id="PF20148"/>
    </source>
</evidence>
<gene>
    <name evidence="4" type="ORF">GCM10023191_059610</name>
</gene>